<dbReference type="AlphaFoldDB" id="A0A975K782"/>
<dbReference type="PANTHER" id="PTHR47017">
    <property type="entry name" value="ACYL-COA"/>
    <property type="match status" value="1"/>
</dbReference>
<dbReference type="RefSeq" id="WP_212609513.1">
    <property type="nucleotide sequence ID" value="NZ_CP073910.1"/>
</dbReference>
<name>A0A975K782_9SPHN</name>
<dbReference type="InterPro" id="IPR016181">
    <property type="entry name" value="Acyl_CoA_acyltransferase"/>
</dbReference>
<dbReference type="EMBL" id="CP073910">
    <property type="protein sequence ID" value="QUT06050.1"/>
    <property type="molecule type" value="Genomic_DNA"/>
</dbReference>
<gene>
    <name evidence="1" type="ORF">KFK14_00655</name>
</gene>
<dbReference type="InterPro" id="IPR007434">
    <property type="entry name" value="FemAB-like"/>
</dbReference>
<dbReference type="Gene3D" id="3.40.630.30">
    <property type="match status" value="1"/>
</dbReference>
<dbReference type="Pfam" id="PF04339">
    <property type="entry name" value="FemAB_like"/>
    <property type="match status" value="1"/>
</dbReference>
<dbReference type="Proteomes" id="UP000681425">
    <property type="component" value="Chromosome"/>
</dbReference>
<accession>A0A975K782</accession>
<dbReference type="SUPFAM" id="SSF55729">
    <property type="entry name" value="Acyl-CoA N-acyltransferases (Nat)"/>
    <property type="match status" value="1"/>
</dbReference>
<proteinExistence type="predicted"/>
<protein>
    <submittedName>
        <fullName evidence="1">N-acetyltransferase</fullName>
    </submittedName>
</protein>
<dbReference type="KEGG" id="spph:KFK14_00655"/>
<keyword evidence="2" id="KW-1185">Reference proteome</keyword>
<evidence type="ECO:0000313" key="2">
    <source>
        <dbReference type="Proteomes" id="UP000681425"/>
    </source>
</evidence>
<organism evidence="1 2">
    <name type="scientific">Sphingobium phenoxybenzoativorans</name>
    <dbReference type="NCBI Taxonomy" id="1592790"/>
    <lineage>
        <taxon>Bacteria</taxon>
        <taxon>Pseudomonadati</taxon>
        <taxon>Pseudomonadota</taxon>
        <taxon>Alphaproteobacteria</taxon>
        <taxon>Sphingomonadales</taxon>
        <taxon>Sphingomonadaceae</taxon>
        <taxon>Sphingobium</taxon>
    </lineage>
</organism>
<reference evidence="1" key="1">
    <citation type="submission" date="2021-04" db="EMBL/GenBank/DDBJ databases">
        <title>Isolation of p-tert-butylphenol degrading bacteria Sphingobium phenoxybenzoativorans Tas13 from active sludge.</title>
        <authorList>
            <person name="Li Y."/>
        </authorList>
    </citation>
    <scope>NUCLEOTIDE SEQUENCE</scope>
    <source>
        <strain evidence="1">Tas13</strain>
    </source>
</reference>
<sequence>MADVSVTARVAGGVREVPKDQWDACAGPDNPFVSHDFLSILEESGSVGPDTGWQPLPLLIDGPDGRIAAALPAYAKTHSQGEYVFDHGWADAWHRAGGEYYPKIQIAAPFSPVPGPRLLLRDPALAPALIAAAETLVDRNELSSAHATFVEESQIPLFEAAGWLIREDSQFHWANRGYASFEDFLGDLSSRKRKDIRKERAKAVEGLDILHLTGADLQESHWDIFWRFYQDTGARKWGRPYLTRTFFSLLGERMADRTLLMLAMRDGRAIAGALNMIGGDTLYGRYWGCTEEVPFLHFELCYYQAIDAAIARGLSRVEAGAQGGHKLARGYSPVPTWSAHYIPNPSFRRAIADFIERERMGVQQDRLWLEERAPFRKG</sequence>
<evidence type="ECO:0000313" key="1">
    <source>
        <dbReference type="EMBL" id="QUT06050.1"/>
    </source>
</evidence>
<dbReference type="PANTHER" id="PTHR47017:SF1">
    <property type="entry name" value="ACYL-COA"/>
    <property type="match status" value="1"/>
</dbReference>